<dbReference type="Pfam" id="PF13302">
    <property type="entry name" value="Acetyltransf_3"/>
    <property type="match status" value="1"/>
</dbReference>
<dbReference type="InterPro" id="IPR000182">
    <property type="entry name" value="GNAT_dom"/>
</dbReference>
<dbReference type="PROSITE" id="PS51186">
    <property type="entry name" value="GNAT"/>
    <property type="match status" value="1"/>
</dbReference>
<name>A0ABS9Q6X3_9MICO</name>
<comment type="caution">
    <text evidence="2">The sequence shown here is derived from an EMBL/GenBank/DDBJ whole genome shotgun (WGS) entry which is preliminary data.</text>
</comment>
<proteinExistence type="predicted"/>
<dbReference type="PANTHER" id="PTHR43441:SF2">
    <property type="entry name" value="FAMILY ACETYLTRANSFERASE, PUTATIVE (AFU_ORTHOLOGUE AFUA_7G00850)-RELATED"/>
    <property type="match status" value="1"/>
</dbReference>
<dbReference type="Gene3D" id="3.40.630.30">
    <property type="match status" value="1"/>
</dbReference>
<dbReference type="Proteomes" id="UP001521931">
    <property type="component" value="Unassembled WGS sequence"/>
</dbReference>
<dbReference type="InterPro" id="IPR016181">
    <property type="entry name" value="Acyl_CoA_acyltransferase"/>
</dbReference>
<feature type="domain" description="N-acetyltransferase" evidence="1">
    <location>
        <begin position="33"/>
        <end position="190"/>
    </location>
</feature>
<evidence type="ECO:0000259" key="1">
    <source>
        <dbReference type="PROSITE" id="PS51186"/>
    </source>
</evidence>
<reference evidence="2 3" key="1">
    <citation type="submission" date="2022-02" db="EMBL/GenBank/DDBJ databases">
        <title>Uncovering new skin microbiome diversity through culturing and metagenomics.</title>
        <authorList>
            <person name="Conlan S."/>
            <person name="Deming C."/>
            <person name="Nisc Comparative Sequencing Program N."/>
            <person name="Segre J.A."/>
        </authorList>
    </citation>
    <scope>NUCLEOTIDE SEQUENCE [LARGE SCALE GENOMIC DNA]</scope>
    <source>
        <strain evidence="2 3">ACRQZ</strain>
    </source>
</reference>
<evidence type="ECO:0000313" key="3">
    <source>
        <dbReference type="Proteomes" id="UP001521931"/>
    </source>
</evidence>
<accession>A0ABS9Q6X3</accession>
<organism evidence="2 3">
    <name type="scientific">Arsenicicoccus bolidensis</name>
    <dbReference type="NCBI Taxonomy" id="229480"/>
    <lineage>
        <taxon>Bacteria</taxon>
        <taxon>Bacillati</taxon>
        <taxon>Actinomycetota</taxon>
        <taxon>Actinomycetes</taxon>
        <taxon>Micrococcales</taxon>
        <taxon>Intrasporangiaceae</taxon>
        <taxon>Arsenicicoccus</taxon>
    </lineage>
</organism>
<sequence>MRSNEFGQPIGDDVWGWHPRVLPRDVRLEGHEVTLVDLTLDHVPSMFELTCGEGNEPLWTYMSAGPFRTSTELGAYVQKQMRNPTTVPLAIIGNETGRVVGTASYWNVSPVNGSIEIGSIVYSPEMQHHRGGTESIYLMARHAIDELGYRRLEWKCDDLNESSRRAAVRYGFTYEGTFRHAVVYKGRNRDTAWYAMTDAEWRRLRPAYEQWLSEDNFDADGRQRSRLSELTTTALA</sequence>
<gene>
    <name evidence="2" type="ORF">MHL29_17260</name>
</gene>
<protein>
    <submittedName>
        <fullName evidence="2">GNAT family N-acetyltransferase</fullName>
    </submittedName>
</protein>
<keyword evidence="3" id="KW-1185">Reference proteome</keyword>
<dbReference type="SUPFAM" id="SSF55729">
    <property type="entry name" value="Acyl-CoA N-acyltransferases (Nat)"/>
    <property type="match status" value="1"/>
</dbReference>
<dbReference type="PANTHER" id="PTHR43441">
    <property type="entry name" value="RIBOSOMAL-PROTEIN-SERINE ACETYLTRANSFERASE"/>
    <property type="match status" value="1"/>
</dbReference>
<dbReference type="RefSeq" id="WP_239266442.1">
    <property type="nucleotide sequence ID" value="NZ_JAKRCV010000089.1"/>
</dbReference>
<evidence type="ECO:0000313" key="2">
    <source>
        <dbReference type="EMBL" id="MCG7323624.1"/>
    </source>
</evidence>
<dbReference type="EMBL" id="JAKRCV010000089">
    <property type="protein sequence ID" value="MCG7323624.1"/>
    <property type="molecule type" value="Genomic_DNA"/>
</dbReference>
<dbReference type="InterPro" id="IPR051908">
    <property type="entry name" value="Ribosomal_N-acetyltransferase"/>
</dbReference>